<organism evidence="1 2">
    <name type="scientific">Sphingobacterium multivorum</name>
    <dbReference type="NCBI Taxonomy" id="28454"/>
    <lineage>
        <taxon>Bacteria</taxon>
        <taxon>Pseudomonadati</taxon>
        <taxon>Bacteroidota</taxon>
        <taxon>Sphingobacteriia</taxon>
        <taxon>Sphingobacteriales</taxon>
        <taxon>Sphingobacteriaceae</taxon>
        <taxon>Sphingobacterium</taxon>
    </lineage>
</organism>
<reference evidence="1 2" key="1">
    <citation type="submission" date="2018-06" db="EMBL/GenBank/DDBJ databases">
        <authorList>
            <consortium name="Pathogen Informatics"/>
            <person name="Doyle S."/>
        </authorList>
    </citation>
    <scope>NUCLEOTIDE SEQUENCE [LARGE SCALE GENOMIC DNA]</scope>
    <source>
        <strain evidence="1 2">NCTC11343</strain>
    </source>
</reference>
<evidence type="ECO:0000313" key="2">
    <source>
        <dbReference type="Proteomes" id="UP000251241"/>
    </source>
</evidence>
<dbReference type="AlphaFoldDB" id="A0A2X2JJY2"/>
<dbReference type="RefSeq" id="WP_112376304.1">
    <property type="nucleotide sequence ID" value="NZ_CP069793.1"/>
</dbReference>
<accession>A0A2X2JJY2</accession>
<dbReference type="GeneID" id="97180210"/>
<protein>
    <submittedName>
        <fullName evidence="1">Uncharacterized protein</fullName>
    </submittedName>
</protein>
<evidence type="ECO:0000313" key="1">
    <source>
        <dbReference type="EMBL" id="SPZ94602.1"/>
    </source>
</evidence>
<dbReference type="Proteomes" id="UP000251241">
    <property type="component" value="Unassembled WGS sequence"/>
</dbReference>
<gene>
    <name evidence="1" type="ORF">NCTC11343_05413</name>
</gene>
<name>A0A2X2JJY2_SPHMU</name>
<proteinExistence type="predicted"/>
<sequence length="268" mass="32014">MEELFTDIQLIEIARRCTEFDYTNTNELHLGFHPIDIIRQDKDTGLILAKGNLDTGYEHILSRHFGRPMKFYWKRENQSESTKLDNPTIFKNIRPFELVKYASQIFKAEYLKGSNQNFDVYEGFVNYGINDRNIKSRLITYKNQQVIHTFYISQLGEYKNKNKQKKYFRGSFTSSTDYMKCINRYSCFYYNSKKEKVFEYIEVYDNYNKKSSIKIVVGDSDFEIYNSILMEQRFAPPFELMRKDMLVNDQFEKIAIDKYEKIKNSTGV</sequence>
<dbReference type="EMBL" id="UAUU01000011">
    <property type="protein sequence ID" value="SPZ94602.1"/>
    <property type="molecule type" value="Genomic_DNA"/>
</dbReference>